<sequence>PFVGIPLDNLWPLAYTLRKAEFLPHVYPATLLSYTLRRSIATDPLNICKMYVELDQVEHSEL</sequence>
<gene>
    <name evidence="1" type="ORF">DYB28_004482</name>
</gene>
<accession>A0A9X8DLP7</accession>
<dbReference type="EMBL" id="QUTI01048389">
    <property type="protein sequence ID" value="RLN99623.1"/>
    <property type="molecule type" value="Genomic_DNA"/>
</dbReference>
<evidence type="ECO:0000313" key="1">
    <source>
        <dbReference type="EMBL" id="RLN99623.1"/>
    </source>
</evidence>
<protein>
    <submittedName>
        <fullName evidence="1">Uncharacterized protein</fullName>
    </submittedName>
</protein>
<organism evidence="1 2">
    <name type="scientific">Aphanomyces astaci</name>
    <name type="common">Crayfish plague agent</name>
    <dbReference type="NCBI Taxonomy" id="112090"/>
    <lineage>
        <taxon>Eukaryota</taxon>
        <taxon>Sar</taxon>
        <taxon>Stramenopiles</taxon>
        <taxon>Oomycota</taxon>
        <taxon>Saprolegniomycetes</taxon>
        <taxon>Saprolegniales</taxon>
        <taxon>Verrucalvaceae</taxon>
        <taxon>Aphanomyces</taxon>
    </lineage>
</organism>
<proteinExistence type="predicted"/>
<dbReference type="Proteomes" id="UP000275652">
    <property type="component" value="Unassembled WGS sequence"/>
</dbReference>
<dbReference type="AlphaFoldDB" id="A0A9X8DLP7"/>
<comment type="caution">
    <text evidence="1">The sequence shown here is derived from an EMBL/GenBank/DDBJ whole genome shotgun (WGS) entry which is preliminary data.</text>
</comment>
<feature type="non-terminal residue" evidence="1">
    <location>
        <position position="1"/>
    </location>
</feature>
<name>A0A9X8DLP7_APHAT</name>
<reference evidence="1 2" key="1">
    <citation type="journal article" date="2018" name="J. Invertebr. Pathol.">
        <title>New genotyping method for the causative agent of crayfish plague (Aphanomyces astaci) based on whole genome data.</title>
        <authorList>
            <person name="Minardi D."/>
            <person name="Studholme D.J."/>
            <person name="van der Giezen M."/>
            <person name="Pretto T."/>
            <person name="Oidtmann B."/>
        </authorList>
    </citation>
    <scope>NUCLEOTIDE SEQUENCE [LARGE SCALE GENOMIC DNA]</scope>
    <source>
        <strain evidence="1 2">KB13</strain>
    </source>
</reference>
<evidence type="ECO:0000313" key="2">
    <source>
        <dbReference type="Proteomes" id="UP000275652"/>
    </source>
</evidence>